<feature type="transmembrane region" description="Helical" evidence="1">
    <location>
        <begin position="84"/>
        <end position="101"/>
    </location>
</feature>
<dbReference type="Proteomes" id="UP000193827">
    <property type="component" value="Unassembled WGS sequence"/>
</dbReference>
<keyword evidence="3" id="KW-1185">Reference proteome</keyword>
<feature type="transmembrane region" description="Helical" evidence="1">
    <location>
        <begin position="6"/>
        <end position="25"/>
    </location>
</feature>
<proteinExistence type="predicted"/>
<organism evidence="2 3">
    <name type="scientific">Roseovarius litorisediminis</name>
    <dbReference type="NCBI Taxonomy" id="1312363"/>
    <lineage>
        <taxon>Bacteria</taxon>
        <taxon>Pseudomonadati</taxon>
        <taxon>Pseudomonadota</taxon>
        <taxon>Alphaproteobacteria</taxon>
        <taxon>Rhodobacterales</taxon>
        <taxon>Roseobacteraceae</taxon>
        <taxon>Roseovarius</taxon>
    </lineage>
</organism>
<keyword evidence="1" id="KW-0812">Transmembrane</keyword>
<dbReference type="EMBL" id="FWFL01000003">
    <property type="protein sequence ID" value="SLN29361.1"/>
    <property type="molecule type" value="Genomic_DNA"/>
</dbReference>
<keyword evidence="1" id="KW-1133">Transmembrane helix</keyword>
<name>A0A1Y5S073_9RHOB</name>
<sequence>MTHILLVAATYLIVINLITWVLYRYDLKQATSGHRRIPEMGLLTLALLGGTPAARRVQRLGHYKFLKPPTRRYILRLCHWHQRFTVLGFSAASIVLAQIYLTSGR</sequence>
<dbReference type="RefSeq" id="WP_085891606.1">
    <property type="nucleotide sequence ID" value="NZ_FWFL01000003.1"/>
</dbReference>
<dbReference type="Pfam" id="PF06961">
    <property type="entry name" value="DUF1294"/>
    <property type="match status" value="1"/>
</dbReference>
<dbReference type="OrthoDB" id="72963at2"/>
<protein>
    <recommendedName>
        <fullName evidence="4">DUF1294 domain-containing protein</fullName>
    </recommendedName>
</protein>
<reference evidence="2 3" key="1">
    <citation type="submission" date="2017-03" db="EMBL/GenBank/DDBJ databases">
        <authorList>
            <person name="Afonso C.L."/>
            <person name="Miller P.J."/>
            <person name="Scott M.A."/>
            <person name="Spackman E."/>
            <person name="Goraichik I."/>
            <person name="Dimitrov K.M."/>
            <person name="Suarez D.L."/>
            <person name="Swayne D.E."/>
        </authorList>
    </citation>
    <scope>NUCLEOTIDE SEQUENCE [LARGE SCALE GENOMIC DNA]</scope>
    <source>
        <strain evidence="2 3">CECT 8287</strain>
    </source>
</reference>
<keyword evidence="1" id="KW-0472">Membrane</keyword>
<evidence type="ECO:0008006" key="4">
    <source>
        <dbReference type="Google" id="ProtNLM"/>
    </source>
</evidence>
<accession>A0A1Y5S073</accession>
<dbReference type="AlphaFoldDB" id="A0A1Y5S073"/>
<evidence type="ECO:0000256" key="1">
    <source>
        <dbReference type="SAM" id="Phobius"/>
    </source>
</evidence>
<dbReference type="InterPro" id="IPR010718">
    <property type="entry name" value="DUF1294"/>
</dbReference>
<evidence type="ECO:0000313" key="3">
    <source>
        <dbReference type="Proteomes" id="UP000193827"/>
    </source>
</evidence>
<evidence type="ECO:0000313" key="2">
    <source>
        <dbReference type="EMBL" id="SLN29361.1"/>
    </source>
</evidence>
<gene>
    <name evidence="2" type="ORF">PEL8287_01343</name>
</gene>